<accession>A0A259U495</accession>
<keyword evidence="5 8" id="KW-0408">Iron</keyword>
<feature type="binding site" evidence="8">
    <location>
        <begin position="197"/>
        <end position="200"/>
    </location>
    <ligand>
        <name>S-adenosyl-L-methionine</name>
        <dbReference type="ChEBI" id="CHEBI:59789"/>
    </ligand>
</feature>
<feature type="binding site" evidence="8">
    <location>
        <position position="61"/>
    </location>
    <ligand>
        <name>[4Fe-4S] cluster</name>
        <dbReference type="ChEBI" id="CHEBI:49883"/>
        <note>4Fe-4S-S-AdoMet</note>
    </ligand>
</feature>
<dbReference type="PIRSF" id="PIRSF000370">
    <property type="entry name" value="QueE"/>
    <property type="match status" value="1"/>
</dbReference>
<dbReference type="PANTHER" id="PTHR42836:SF1">
    <property type="entry name" value="7-CARBOXY-7-DEAZAGUANINE SYNTHASE"/>
    <property type="match status" value="1"/>
</dbReference>
<feature type="binding site" evidence="8">
    <location>
        <position position="65"/>
    </location>
    <ligand>
        <name>[4Fe-4S] cluster</name>
        <dbReference type="ChEBI" id="CHEBI:49883"/>
        <note>4Fe-4S-S-AdoMet</note>
    </ligand>
</feature>
<feature type="binding site" evidence="8">
    <location>
        <begin position="21"/>
        <end position="23"/>
    </location>
    <ligand>
        <name>substrate</name>
    </ligand>
</feature>
<evidence type="ECO:0000259" key="9">
    <source>
        <dbReference type="PROSITE" id="PS51918"/>
    </source>
</evidence>
<dbReference type="AlphaFoldDB" id="A0A259U495"/>
<gene>
    <name evidence="8" type="primary">queE</name>
    <name evidence="10" type="ORF">BSZ36_08165</name>
</gene>
<dbReference type="PANTHER" id="PTHR42836">
    <property type="entry name" value="7-CARBOXY-7-DEAZAGUANINE SYNTHASE"/>
    <property type="match status" value="1"/>
</dbReference>
<evidence type="ECO:0000313" key="11">
    <source>
        <dbReference type="Proteomes" id="UP000216446"/>
    </source>
</evidence>
<comment type="pathway">
    <text evidence="8">Purine metabolism; 7-cyano-7-deazaguanine biosynthesis.</text>
</comment>
<dbReference type="GO" id="GO:0000287">
    <property type="term" value="F:magnesium ion binding"/>
    <property type="evidence" value="ECO:0007669"/>
    <property type="project" value="UniProtKB-UniRule"/>
</dbReference>
<feature type="binding site" evidence="8">
    <location>
        <position position="67"/>
    </location>
    <ligand>
        <name>Mg(2+)</name>
        <dbReference type="ChEBI" id="CHEBI:18420"/>
    </ligand>
</feature>
<comment type="subunit">
    <text evidence="8">Homodimer.</text>
</comment>
<dbReference type="Proteomes" id="UP000216446">
    <property type="component" value="Unassembled WGS sequence"/>
</dbReference>
<keyword evidence="3 8" id="KW-0479">Metal-binding</keyword>
<feature type="binding site" evidence="8">
    <location>
        <position position="99"/>
    </location>
    <ligand>
        <name>substrate</name>
    </ligand>
</feature>
<comment type="cofactor">
    <cofactor evidence="8">
        <name>S-adenosyl-L-methionine</name>
        <dbReference type="ChEBI" id="CHEBI:59789"/>
    </cofactor>
    <text evidence="8">Binds 1 S-adenosyl-L-methionine per subunit.</text>
</comment>
<name>A0A259U495_9BACT</name>
<comment type="cofactor">
    <cofactor evidence="8">
        <name>Mg(2+)</name>
        <dbReference type="ChEBI" id="CHEBI:18420"/>
    </cofactor>
</comment>
<dbReference type="GO" id="GO:0008616">
    <property type="term" value="P:tRNA queuosine(34) biosynthetic process"/>
    <property type="evidence" value="ECO:0007669"/>
    <property type="project" value="UniProtKB-UniRule"/>
</dbReference>
<comment type="caution">
    <text evidence="10">The sequence shown here is derived from an EMBL/GenBank/DDBJ whole genome shotgun (WGS) entry which is preliminary data.</text>
</comment>
<evidence type="ECO:0000256" key="3">
    <source>
        <dbReference type="ARBA" id="ARBA00022723"/>
    </source>
</evidence>
<comment type="cofactor">
    <cofactor evidence="8">
        <name>[4Fe-4S] cluster</name>
        <dbReference type="ChEBI" id="CHEBI:49883"/>
    </cofactor>
    <text evidence="8">Binds 1 [4Fe-4S] cluster. The cluster is coordinated with 3 cysteines and an exchangeable S-adenosyl-L-methionine.</text>
</comment>
<keyword evidence="2 8" id="KW-0949">S-adenosyl-L-methionine</keyword>
<feature type="domain" description="Radical SAM core" evidence="9">
    <location>
        <begin position="27"/>
        <end position="234"/>
    </location>
</feature>
<evidence type="ECO:0000256" key="8">
    <source>
        <dbReference type="HAMAP-Rule" id="MF_00917"/>
    </source>
</evidence>
<evidence type="ECO:0000313" key="10">
    <source>
        <dbReference type="EMBL" id="OZC04654.1"/>
    </source>
</evidence>
<evidence type="ECO:0000256" key="1">
    <source>
        <dbReference type="ARBA" id="ARBA00022485"/>
    </source>
</evidence>
<dbReference type="UniPathway" id="UPA00391"/>
<dbReference type="PROSITE" id="PS51918">
    <property type="entry name" value="RADICAL_SAM"/>
    <property type="match status" value="1"/>
</dbReference>
<comment type="similarity">
    <text evidence="8">Belongs to the radical SAM superfamily. 7-carboxy-7-deazaguanine synthase family.</text>
</comment>
<feature type="binding site" evidence="8">
    <location>
        <begin position="64"/>
        <end position="66"/>
    </location>
    <ligand>
        <name>S-adenosyl-L-methionine</name>
        <dbReference type="ChEBI" id="CHEBI:59789"/>
    </ligand>
</feature>
<evidence type="ECO:0000256" key="2">
    <source>
        <dbReference type="ARBA" id="ARBA00022691"/>
    </source>
</evidence>
<comment type="caution">
    <text evidence="8">Lacks conserved residue(s) required for the propagation of feature annotation.</text>
</comment>
<keyword evidence="1 8" id="KW-0004">4Fe-4S</keyword>
<keyword evidence="11" id="KW-1185">Reference proteome</keyword>
<evidence type="ECO:0000256" key="4">
    <source>
        <dbReference type="ARBA" id="ARBA00022842"/>
    </source>
</evidence>
<feature type="binding site" evidence="8">
    <location>
        <position position="101"/>
    </location>
    <ligand>
        <name>S-adenosyl-L-methionine</name>
        <dbReference type="ChEBI" id="CHEBI:59789"/>
    </ligand>
</feature>
<dbReference type="InterPro" id="IPR007197">
    <property type="entry name" value="rSAM"/>
</dbReference>
<keyword evidence="6 8" id="KW-0411">Iron-sulfur</keyword>
<dbReference type="HAMAP" id="MF_00917">
    <property type="entry name" value="QueE"/>
    <property type="match status" value="1"/>
</dbReference>
<feature type="binding site" evidence="8">
    <location>
        <position position="40"/>
    </location>
    <ligand>
        <name>[4Fe-4S] cluster</name>
        <dbReference type="ChEBI" id="CHEBI:49883"/>
        <note>4Fe-4S-S-AdoMet</note>
    </ligand>
</feature>
<keyword evidence="8" id="KW-0671">Queuosine biosynthesis</keyword>
<dbReference type="Gene3D" id="3.20.20.70">
    <property type="entry name" value="Aldolase class I"/>
    <property type="match status" value="1"/>
</dbReference>
<dbReference type="InParanoid" id="A0A259U495"/>
<dbReference type="InterPro" id="IPR013785">
    <property type="entry name" value="Aldolase_TIM"/>
</dbReference>
<feature type="binding site" evidence="8">
    <location>
        <begin position="149"/>
        <end position="151"/>
    </location>
    <ligand>
        <name>S-adenosyl-L-methionine</name>
        <dbReference type="ChEBI" id="CHEBI:59789"/>
    </ligand>
</feature>
<reference evidence="10 11" key="1">
    <citation type="submission" date="2016-11" db="EMBL/GenBank/DDBJ databases">
        <title>Study of marine rhodopsin-containing bacteria.</title>
        <authorList>
            <person name="Yoshizawa S."/>
            <person name="Kumagai Y."/>
            <person name="Kogure K."/>
        </authorList>
    </citation>
    <scope>NUCLEOTIDE SEQUENCE [LARGE SCALE GENOMIC DNA]</scope>
    <source>
        <strain evidence="10 11">SG-29</strain>
    </source>
</reference>
<dbReference type="InterPro" id="IPR024924">
    <property type="entry name" value="7-CO-7-deazaguanine_synth-like"/>
</dbReference>
<comment type="function">
    <text evidence="8">Catalyzes the complex heterocyclic radical-mediated conversion of 6-carboxy-5,6,7,8-tetrahydropterin (CPH4) to 7-carboxy-7-deazaguanine (CDG), a step common to the biosynthetic pathways of all 7-deazapurine-containing compounds.</text>
</comment>
<proteinExistence type="inferred from homology"/>
<evidence type="ECO:0000256" key="5">
    <source>
        <dbReference type="ARBA" id="ARBA00023004"/>
    </source>
</evidence>
<dbReference type="EC" id="4.3.99.3" evidence="8"/>
<dbReference type="GO" id="GO:0051539">
    <property type="term" value="F:4 iron, 4 sulfur cluster binding"/>
    <property type="evidence" value="ECO:0007669"/>
    <property type="project" value="UniProtKB-UniRule"/>
</dbReference>
<dbReference type="FunCoup" id="A0A259U495">
    <property type="interactions" value="106"/>
</dbReference>
<sequence length="234" mass="25305">MAPSAASGEKTYRVRALWRTLQGEGFWAGRPAVFVRLVACNMWSGYEADRARDAERNGADCPLWCDTAFTKEGSVRLTASDLADAVVATGDGVTFCVLTGGEPLLQADAALIRALHARGVTVAVETNGTLSLAGAFGDEADWPDWIVCSPKLAAARLEIETCDELKLVVPDYRPEAYRPLAQRVRERSLAGPLLWLQPEDGPRFEAAARLAVDLALADPRWRVSVQGHKALGVD</sequence>
<dbReference type="InterPro" id="IPR058240">
    <property type="entry name" value="rSAM_sf"/>
</dbReference>
<comment type="catalytic activity">
    <reaction evidence="8">
        <text>6-carboxy-5,6,7,8-tetrahydropterin + H(+) = 7-carboxy-7-carbaguanine + NH4(+)</text>
        <dbReference type="Rhea" id="RHEA:27974"/>
        <dbReference type="ChEBI" id="CHEBI:15378"/>
        <dbReference type="ChEBI" id="CHEBI:28938"/>
        <dbReference type="ChEBI" id="CHEBI:61032"/>
        <dbReference type="ChEBI" id="CHEBI:61036"/>
        <dbReference type="EC" id="4.3.99.3"/>
    </reaction>
</comment>
<organism evidence="10 11">
    <name type="scientific">Rubricoccus marinus</name>
    <dbReference type="NCBI Taxonomy" id="716817"/>
    <lineage>
        <taxon>Bacteria</taxon>
        <taxon>Pseudomonadati</taxon>
        <taxon>Rhodothermota</taxon>
        <taxon>Rhodothermia</taxon>
        <taxon>Rhodothermales</taxon>
        <taxon>Rubricoccaceae</taxon>
        <taxon>Rubricoccus</taxon>
    </lineage>
</organism>
<keyword evidence="4 8" id="KW-0460">Magnesium</keyword>
<feature type="binding site" evidence="8">
    <location>
        <position position="36"/>
    </location>
    <ligand>
        <name>substrate</name>
    </ligand>
</feature>
<dbReference type="EMBL" id="MQWB01000001">
    <property type="protein sequence ID" value="OZC04654.1"/>
    <property type="molecule type" value="Genomic_DNA"/>
</dbReference>
<dbReference type="GO" id="GO:1904047">
    <property type="term" value="F:S-adenosyl-L-methionine binding"/>
    <property type="evidence" value="ECO:0007669"/>
    <property type="project" value="UniProtKB-UniRule"/>
</dbReference>
<evidence type="ECO:0000256" key="7">
    <source>
        <dbReference type="ARBA" id="ARBA00023239"/>
    </source>
</evidence>
<keyword evidence="7 8" id="KW-0456">Lyase</keyword>
<evidence type="ECO:0000256" key="6">
    <source>
        <dbReference type="ARBA" id="ARBA00023014"/>
    </source>
</evidence>
<dbReference type="SUPFAM" id="SSF102114">
    <property type="entry name" value="Radical SAM enzymes"/>
    <property type="match status" value="1"/>
</dbReference>
<protein>
    <recommendedName>
        <fullName evidence="8">7-carboxy-7-deazaguanine synthase</fullName>
        <shortName evidence="8">CDG synthase</shortName>
        <ecNumber evidence="8">4.3.99.3</ecNumber>
    </recommendedName>
    <alternativeName>
        <fullName evidence="8">Queuosine biosynthesis protein QueE</fullName>
    </alternativeName>
</protein>
<dbReference type="GO" id="GO:0016840">
    <property type="term" value="F:carbon-nitrogen lyase activity"/>
    <property type="evidence" value="ECO:0007669"/>
    <property type="project" value="UniProtKB-UniRule"/>
</dbReference>
<dbReference type="OrthoDB" id="9792276at2"/>